<dbReference type="PANTHER" id="PTHR43124:SF3">
    <property type="entry name" value="CHLORAMPHENICOL EFFLUX PUMP RV0191"/>
    <property type="match status" value="1"/>
</dbReference>
<evidence type="ECO:0000313" key="9">
    <source>
        <dbReference type="Proteomes" id="UP001304125"/>
    </source>
</evidence>
<feature type="transmembrane region" description="Helical" evidence="6">
    <location>
        <begin position="180"/>
        <end position="202"/>
    </location>
</feature>
<dbReference type="Pfam" id="PF07690">
    <property type="entry name" value="MFS_1"/>
    <property type="match status" value="1"/>
</dbReference>
<feature type="transmembrane region" description="Helical" evidence="6">
    <location>
        <begin position="117"/>
        <end position="135"/>
    </location>
</feature>
<dbReference type="InterPro" id="IPR036259">
    <property type="entry name" value="MFS_trans_sf"/>
</dbReference>
<keyword evidence="9" id="KW-1185">Reference proteome</keyword>
<evidence type="ECO:0000256" key="5">
    <source>
        <dbReference type="ARBA" id="ARBA00023136"/>
    </source>
</evidence>
<keyword evidence="4 6" id="KW-1133">Transmembrane helix</keyword>
<dbReference type="InterPro" id="IPR050189">
    <property type="entry name" value="MFS_Efflux_Transporters"/>
</dbReference>
<dbReference type="PANTHER" id="PTHR43124">
    <property type="entry name" value="PURINE EFFLUX PUMP PBUE"/>
    <property type="match status" value="1"/>
</dbReference>
<proteinExistence type="predicted"/>
<name>A0AA96J9H0_9MICO</name>
<feature type="transmembrane region" description="Helical" evidence="6">
    <location>
        <begin position="336"/>
        <end position="359"/>
    </location>
</feature>
<feature type="transmembrane region" description="Helical" evidence="6">
    <location>
        <begin position="371"/>
        <end position="394"/>
    </location>
</feature>
<dbReference type="Gene3D" id="1.20.1250.20">
    <property type="entry name" value="MFS general substrate transporter like domains"/>
    <property type="match status" value="1"/>
</dbReference>
<keyword evidence="5 6" id="KW-0472">Membrane</keyword>
<sequence length="440" mass="44373">MPDADSTSSDVAPHVEVVASPVPVAGEGLALPAAASAPATPAPVPPRRAYAALAALAVAMFLYVSNEIAPLGLNAVIAADLSVSEARVGLLISVGAVVVILASVPLALAAGRLPYRWTLVGAGTLFTAAMAVSAASGTFGELVLGRVLGATAHAMFWAVVTPAAAGMFPVAVRGRMVAKVMIGSSVAGVAGLPGTTWLAQVAGWRTPYTVMACLAVAVTVSIALLLPTFRGSEGSSARGELPSWPAFARVLAIAALTVGSLAVLWTYITPYLLEVPGFSAGVIPLLMLGGGALGVAAMATVGRFLDRYPVRSLLVGLAMLTAVYLGLGVGGGLQAVAVAMVLLQGFCWSVIVAAMMNWAMRHAPGRTDVAVAAYNSAYNVGNAAGPLLGATLLGSMSAAVLPWAAALLVAGAIVVVASSRPWNLLARMRAARAPSPLRVR</sequence>
<keyword evidence="2" id="KW-1003">Cell membrane</keyword>
<dbReference type="InterPro" id="IPR020846">
    <property type="entry name" value="MFS_dom"/>
</dbReference>
<evidence type="ECO:0000256" key="4">
    <source>
        <dbReference type="ARBA" id="ARBA00022989"/>
    </source>
</evidence>
<evidence type="ECO:0000256" key="1">
    <source>
        <dbReference type="ARBA" id="ARBA00004651"/>
    </source>
</evidence>
<feature type="transmembrane region" description="Helical" evidence="6">
    <location>
        <begin position="313"/>
        <end position="330"/>
    </location>
</feature>
<dbReference type="GO" id="GO:0005886">
    <property type="term" value="C:plasma membrane"/>
    <property type="evidence" value="ECO:0007669"/>
    <property type="project" value="UniProtKB-SubCell"/>
</dbReference>
<protein>
    <submittedName>
        <fullName evidence="8">MFS transporter</fullName>
    </submittedName>
</protein>
<dbReference type="InterPro" id="IPR011701">
    <property type="entry name" value="MFS"/>
</dbReference>
<dbReference type="CDD" id="cd17324">
    <property type="entry name" value="MFS_NepI_like"/>
    <property type="match status" value="1"/>
</dbReference>
<feature type="transmembrane region" description="Helical" evidence="6">
    <location>
        <begin position="280"/>
        <end position="301"/>
    </location>
</feature>
<organism evidence="8 9">
    <name type="scientific">Demequina capsici</name>
    <dbReference type="NCBI Taxonomy" id="3075620"/>
    <lineage>
        <taxon>Bacteria</taxon>
        <taxon>Bacillati</taxon>
        <taxon>Actinomycetota</taxon>
        <taxon>Actinomycetes</taxon>
        <taxon>Micrococcales</taxon>
        <taxon>Demequinaceae</taxon>
        <taxon>Demequina</taxon>
    </lineage>
</organism>
<dbReference type="Proteomes" id="UP001304125">
    <property type="component" value="Chromosome"/>
</dbReference>
<evidence type="ECO:0000256" key="3">
    <source>
        <dbReference type="ARBA" id="ARBA00022692"/>
    </source>
</evidence>
<feature type="transmembrane region" description="Helical" evidence="6">
    <location>
        <begin position="246"/>
        <end position="268"/>
    </location>
</feature>
<dbReference type="PROSITE" id="PS50850">
    <property type="entry name" value="MFS"/>
    <property type="match status" value="1"/>
</dbReference>
<dbReference type="SUPFAM" id="SSF103473">
    <property type="entry name" value="MFS general substrate transporter"/>
    <property type="match status" value="1"/>
</dbReference>
<dbReference type="RefSeq" id="WP_313496437.1">
    <property type="nucleotide sequence ID" value="NZ_CP134879.1"/>
</dbReference>
<feature type="transmembrane region" description="Helical" evidence="6">
    <location>
        <begin position="86"/>
        <end position="110"/>
    </location>
</feature>
<reference evidence="8 9" key="1">
    <citation type="submission" date="2023-09" db="EMBL/GenBank/DDBJ databases">
        <title>Demequina sp. a novel bacteria isolated from Capsicum annuum.</title>
        <authorList>
            <person name="Humaira Z."/>
            <person name="Lee J."/>
            <person name="Cho D."/>
        </authorList>
    </citation>
    <scope>NUCLEOTIDE SEQUENCE [LARGE SCALE GENOMIC DNA]</scope>
    <source>
        <strain evidence="8 9">OYTSA14</strain>
    </source>
</reference>
<keyword evidence="3 6" id="KW-0812">Transmembrane</keyword>
<accession>A0AA96J9H0</accession>
<feature type="transmembrane region" description="Helical" evidence="6">
    <location>
        <begin position="147"/>
        <end position="168"/>
    </location>
</feature>
<comment type="subcellular location">
    <subcellularLocation>
        <location evidence="1">Cell membrane</location>
        <topology evidence="1">Multi-pass membrane protein</topology>
    </subcellularLocation>
</comment>
<feature type="transmembrane region" description="Helical" evidence="6">
    <location>
        <begin position="400"/>
        <end position="419"/>
    </location>
</feature>
<dbReference type="EMBL" id="CP134879">
    <property type="protein sequence ID" value="WNM23491.1"/>
    <property type="molecule type" value="Genomic_DNA"/>
</dbReference>
<feature type="domain" description="Major facilitator superfamily (MFS) profile" evidence="7">
    <location>
        <begin position="52"/>
        <end position="429"/>
    </location>
</feature>
<evidence type="ECO:0000259" key="7">
    <source>
        <dbReference type="PROSITE" id="PS50850"/>
    </source>
</evidence>
<evidence type="ECO:0000256" key="6">
    <source>
        <dbReference type="SAM" id="Phobius"/>
    </source>
</evidence>
<dbReference type="GO" id="GO:0022857">
    <property type="term" value="F:transmembrane transporter activity"/>
    <property type="evidence" value="ECO:0007669"/>
    <property type="project" value="InterPro"/>
</dbReference>
<dbReference type="AlphaFoldDB" id="A0AA96J9H0"/>
<gene>
    <name evidence="8" type="ORF">RN606_08930</name>
</gene>
<feature type="transmembrane region" description="Helical" evidence="6">
    <location>
        <begin position="208"/>
        <end position="226"/>
    </location>
</feature>
<evidence type="ECO:0000256" key="2">
    <source>
        <dbReference type="ARBA" id="ARBA00022475"/>
    </source>
</evidence>
<evidence type="ECO:0000313" key="8">
    <source>
        <dbReference type="EMBL" id="WNM23491.1"/>
    </source>
</evidence>